<comment type="caution">
    <text evidence="2">The sequence shown here is derived from an EMBL/GenBank/DDBJ whole genome shotgun (WGS) entry which is preliminary data.</text>
</comment>
<reference evidence="2 3" key="1">
    <citation type="submission" date="2018-01" db="EMBL/GenBank/DDBJ databases">
        <title>Deinococcus koreensis sp. nov., a radiation-resistant bacterium isolated from river water.</title>
        <authorList>
            <person name="Choi A."/>
        </authorList>
    </citation>
    <scope>NUCLEOTIDE SEQUENCE [LARGE SCALE GENOMIC DNA]</scope>
    <source>
        <strain evidence="2 3">SJW1-2</strain>
    </source>
</reference>
<evidence type="ECO:0000313" key="2">
    <source>
        <dbReference type="EMBL" id="PNY82025.1"/>
    </source>
</evidence>
<evidence type="ECO:0000256" key="1">
    <source>
        <dbReference type="SAM" id="MobiDB-lite"/>
    </source>
</evidence>
<organism evidence="2 3">
    <name type="scientific">Deinococcus koreensis</name>
    <dbReference type="NCBI Taxonomy" id="2054903"/>
    <lineage>
        <taxon>Bacteria</taxon>
        <taxon>Thermotogati</taxon>
        <taxon>Deinococcota</taxon>
        <taxon>Deinococci</taxon>
        <taxon>Deinococcales</taxon>
        <taxon>Deinococcaceae</taxon>
        <taxon>Deinococcus</taxon>
    </lineage>
</organism>
<gene>
    <name evidence="2" type="ORF">CVO96_12185</name>
</gene>
<accession>A0A2K3UZT1</accession>
<name>A0A2K3UZT1_9DEIO</name>
<evidence type="ECO:0000313" key="3">
    <source>
        <dbReference type="Proteomes" id="UP000236379"/>
    </source>
</evidence>
<dbReference type="Proteomes" id="UP000236379">
    <property type="component" value="Unassembled WGS sequence"/>
</dbReference>
<dbReference type="AlphaFoldDB" id="A0A2K3UZT1"/>
<protein>
    <submittedName>
        <fullName evidence="2">Uncharacterized protein</fullName>
    </submittedName>
</protein>
<keyword evidence="3" id="KW-1185">Reference proteome</keyword>
<feature type="region of interest" description="Disordered" evidence="1">
    <location>
        <begin position="45"/>
        <end position="68"/>
    </location>
</feature>
<dbReference type="EMBL" id="PPPD01000001">
    <property type="protein sequence ID" value="PNY82025.1"/>
    <property type="molecule type" value="Genomic_DNA"/>
</dbReference>
<sequence length="68" mass="7132">MACPAVTSAVYERYCTPWGSRTFTSCSSRVVPGRSSRAWTSLRSATGPSLLSPSTAASNQPSASPFTT</sequence>
<proteinExistence type="predicted"/>